<dbReference type="GO" id="GO:0012505">
    <property type="term" value="C:endomembrane system"/>
    <property type="evidence" value="ECO:0007669"/>
    <property type="project" value="UniProtKB-SubCell"/>
</dbReference>
<dbReference type="PANTHER" id="PTHR12479:SF10">
    <property type="entry name" value="LYSOSOMAL-ASSOCIATED TRANSMEMBRANE PROTEIN"/>
    <property type="match status" value="1"/>
</dbReference>
<name>A0A0B2UWD0_TOXCA</name>
<dbReference type="AlphaFoldDB" id="A0A0B2UWD0"/>
<evidence type="ECO:0000313" key="7">
    <source>
        <dbReference type="Proteomes" id="UP000031036"/>
    </source>
</evidence>
<evidence type="ECO:0000256" key="3">
    <source>
        <dbReference type="ARBA" id="ARBA00022989"/>
    </source>
</evidence>
<keyword evidence="4 5" id="KW-0472">Membrane</keyword>
<feature type="transmembrane region" description="Helical" evidence="5">
    <location>
        <begin position="20"/>
        <end position="42"/>
    </location>
</feature>
<gene>
    <name evidence="6" type="ORF">Tcan_15169</name>
</gene>
<feature type="transmembrane region" description="Helical" evidence="5">
    <location>
        <begin position="49"/>
        <end position="75"/>
    </location>
</feature>
<dbReference type="OrthoDB" id="5833548at2759"/>
<comment type="caution">
    <text evidence="6">The sequence shown here is derived from an EMBL/GenBank/DDBJ whole genome shotgun (WGS) entry which is preliminary data.</text>
</comment>
<keyword evidence="2 5" id="KW-0812">Transmembrane</keyword>
<dbReference type="Proteomes" id="UP000031036">
    <property type="component" value="Unassembled WGS sequence"/>
</dbReference>
<organism evidence="6 7">
    <name type="scientific">Toxocara canis</name>
    <name type="common">Canine roundworm</name>
    <dbReference type="NCBI Taxonomy" id="6265"/>
    <lineage>
        <taxon>Eukaryota</taxon>
        <taxon>Metazoa</taxon>
        <taxon>Ecdysozoa</taxon>
        <taxon>Nematoda</taxon>
        <taxon>Chromadorea</taxon>
        <taxon>Rhabditida</taxon>
        <taxon>Spirurina</taxon>
        <taxon>Ascaridomorpha</taxon>
        <taxon>Ascaridoidea</taxon>
        <taxon>Toxocaridae</taxon>
        <taxon>Toxocara</taxon>
    </lineage>
</organism>
<comment type="subcellular location">
    <subcellularLocation>
        <location evidence="1">Endomembrane system</location>
        <topology evidence="1">Multi-pass membrane protein</topology>
    </subcellularLocation>
</comment>
<keyword evidence="3 5" id="KW-1133">Transmembrane helix</keyword>
<dbReference type="GO" id="GO:0005765">
    <property type="term" value="C:lysosomal membrane"/>
    <property type="evidence" value="ECO:0007669"/>
    <property type="project" value="TreeGrafter"/>
</dbReference>
<reference evidence="6 7" key="1">
    <citation type="submission" date="2014-11" db="EMBL/GenBank/DDBJ databases">
        <title>Genetic blueprint of the zoonotic pathogen Toxocara canis.</title>
        <authorList>
            <person name="Zhu X.-Q."/>
            <person name="Korhonen P.K."/>
            <person name="Cai H."/>
            <person name="Young N.D."/>
            <person name="Nejsum P."/>
            <person name="von Samson-Himmelstjerna G."/>
            <person name="Boag P.R."/>
            <person name="Tan P."/>
            <person name="Li Q."/>
            <person name="Min J."/>
            <person name="Yang Y."/>
            <person name="Wang X."/>
            <person name="Fang X."/>
            <person name="Hall R.S."/>
            <person name="Hofmann A."/>
            <person name="Sternberg P.W."/>
            <person name="Jex A.R."/>
            <person name="Gasser R.B."/>
        </authorList>
    </citation>
    <scope>NUCLEOTIDE SEQUENCE [LARGE SCALE GENOMIC DNA]</scope>
    <source>
        <strain evidence="6">PN_DK_2014</strain>
    </source>
</reference>
<sequence length="143" mass="15817">MVTLITQITNGLFLLIGSQLLMAVSSLFLCTAICAAMLYGLAKQKPAYLLPYIVISSISIACLGVLAVLCVIAFYNVDFAVSILRLPGINIDPHLDRITKSFLVRFVATALFSAYLMAIVIHAWFLHVVFRCFKYMCNAALYK</sequence>
<evidence type="ECO:0000256" key="1">
    <source>
        <dbReference type="ARBA" id="ARBA00004127"/>
    </source>
</evidence>
<protein>
    <submittedName>
        <fullName evidence="6">Uncharacterized protein</fullName>
    </submittedName>
</protein>
<dbReference type="InterPro" id="IPR051115">
    <property type="entry name" value="LAPTM_transporter"/>
</dbReference>
<dbReference type="PANTHER" id="PTHR12479">
    <property type="entry name" value="LYSOSOMAL-ASSOCIATED TRANSMEMBRANE PROTEIN"/>
    <property type="match status" value="1"/>
</dbReference>
<accession>A0A0B2UWD0</accession>
<evidence type="ECO:0000256" key="2">
    <source>
        <dbReference type="ARBA" id="ARBA00022692"/>
    </source>
</evidence>
<evidence type="ECO:0000313" key="6">
    <source>
        <dbReference type="EMBL" id="KHN73160.1"/>
    </source>
</evidence>
<proteinExistence type="predicted"/>
<evidence type="ECO:0000256" key="4">
    <source>
        <dbReference type="ARBA" id="ARBA00023136"/>
    </source>
</evidence>
<feature type="transmembrane region" description="Helical" evidence="5">
    <location>
        <begin position="102"/>
        <end position="126"/>
    </location>
</feature>
<evidence type="ECO:0000256" key="5">
    <source>
        <dbReference type="SAM" id="Phobius"/>
    </source>
</evidence>
<dbReference type="EMBL" id="JPKZ01003146">
    <property type="protein sequence ID" value="KHN73160.1"/>
    <property type="molecule type" value="Genomic_DNA"/>
</dbReference>
<keyword evidence="7" id="KW-1185">Reference proteome</keyword>